<dbReference type="PANTHER" id="PTHR42680:SF3">
    <property type="entry name" value="DCTP DEAMINASE"/>
    <property type="match status" value="1"/>
</dbReference>
<feature type="non-terminal residue" evidence="2">
    <location>
        <position position="172"/>
    </location>
</feature>
<name>A0A0F8W973_9ZZZZ</name>
<proteinExistence type="predicted"/>
<dbReference type="AlphaFoldDB" id="A0A0F8W973"/>
<evidence type="ECO:0000259" key="1">
    <source>
        <dbReference type="Pfam" id="PF06559"/>
    </source>
</evidence>
<protein>
    <recommendedName>
        <fullName evidence="1">2'-deoxycytidine 5'-triphosphate deaminase N-terminal domain-containing protein</fullName>
    </recommendedName>
</protein>
<dbReference type="GO" id="GO:0009394">
    <property type="term" value="P:2'-deoxyribonucleotide metabolic process"/>
    <property type="evidence" value="ECO:0007669"/>
    <property type="project" value="InterPro"/>
</dbReference>
<dbReference type="Gene3D" id="2.70.40.10">
    <property type="match status" value="1"/>
</dbReference>
<gene>
    <name evidence="2" type="ORF">LCGC14_3097650</name>
</gene>
<comment type="caution">
    <text evidence="2">The sequence shown here is derived from an EMBL/GenBank/DDBJ whole genome shotgun (WGS) entry which is preliminary data.</text>
</comment>
<accession>A0A0F8W973</accession>
<dbReference type="Pfam" id="PF06559">
    <property type="entry name" value="DCD_N"/>
    <property type="match status" value="1"/>
</dbReference>
<organism evidence="2">
    <name type="scientific">marine sediment metagenome</name>
    <dbReference type="NCBI Taxonomy" id="412755"/>
    <lineage>
        <taxon>unclassified sequences</taxon>
        <taxon>metagenomes</taxon>
        <taxon>ecological metagenomes</taxon>
    </lineage>
</organism>
<dbReference type="PANTHER" id="PTHR42680">
    <property type="entry name" value="DCTP DEAMINASE"/>
    <property type="match status" value="1"/>
</dbReference>
<sequence>MKSGALPSQTIRSLIQSGIIAGGNEKRIQPASLDLALTETVYRIEYIFQPRPNESIEDILNEMGATPHNLTNPFERGVMYLAKLSESLKLPKDISARCNPKSSTGRNDLQVRVLADGVPRFDTIPAGFTGNLWIVIMSKSFPIKLPTDESLSQMRFFYADATSRISEDELRT</sequence>
<dbReference type="SUPFAM" id="SSF51283">
    <property type="entry name" value="dUTPase-like"/>
    <property type="match status" value="1"/>
</dbReference>
<dbReference type="EMBL" id="LAZR01066648">
    <property type="protein sequence ID" value="KKK53153.1"/>
    <property type="molecule type" value="Genomic_DNA"/>
</dbReference>
<dbReference type="GO" id="GO:0008829">
    <property type="term" value="F:dCTP deaminase activity"/>
    <property type="evidence" value="ECO:0007669"/>
    <property type="project" value="InterPro"/>
</dbReference>
<evidence type="ECO:0000313" key="2">
    <source>
        <dbReference type="EMBL" id="KKK53153.1"/>
    </source>
</evidence>
<dbReference type="InterPro" id="IPR036157">
    <property type="entry name" value="dUTPase-like_sf"/>
</dbReference>
<feature type="domain" description="2'-deoxycytidine 5'-triphosphate deaminase N-terminal" evidence="1">
    <location>
        <begin position="3"/>
        <end position="157"/>
    </location>
</feature>
<reference evidence="2" key="1">
    <citation type="journal article" date="2015" name="Nature">
        <title>Complex archaea that bridge the gap between prokaryotes and eukaryotes.</title>
        <authorList>
            <person name="Spang A."/>
            <person name="Saw J.H."/>
            <person name="Jorgensen S.L."/>
            <person name="Zaremba-Niedzwiedzka K."/>
            <person name="Martijn J."/>
            <person name="Lind A.E."/>
            <person name="van Eijk R."/>
            <person name="Schleper C."/>
            <person name="Guy L."/>
            <person name="Ettema T.J."/>
        </authorList>
    </citation>
    <scope>NUCLEOTIDE SEQUENCE</scope>
</reference>
<dbReference type="InterPro" id="IPR010550">
    <property type="entry name" value="DCD_N"/>
</dbReference>